<name>A0A1H8UJ20_9EURY</name>
<evidence type="ECO:0000313" key="2">
    <source>
        <dbReference type="Proteomes" id="UP000199126"/>
    </source>
</evidence>
<sequence>MGNGTAYSGSDGYYYGDVDLWQQFECGVWIPFCWDTETGIEWVEAQDGEILTLTPISQSSLPREVSVEEVYGGLSIDSSRKLSTTKNTSD</sequence>
<dbReference type="AlphaFoldDB" id="A0A1H8UJ20"/>
<accession>A0A1H8UJ20</accession>
<gene>
    <name evidence="1" type="ORF">SAMN04487948_11164</name>
</gene>
<dbReference type="Proteomes" id="UP000199126">
    <property type="component" value="Unassembled WGS sequence"/>
</dbReference>
<dbReference type="EMBL" id="FODV01000011">
    <property type="protein sequence ID" value="SEP03017.1"/>
    <property type="molecule type" value="Genomic_DNA"/>
</dbReference>
<protein>
    <submittedName>
        <fullName evidence="1">Uncharacterized protein</fullName>
    </submittedName>
</protein>
<evidence type="ECO:0000313" key="1">
    <source>
        <dbReference type="EMBL" id="SEP03017.1"/>
    </source>
</evidence>
<dbReference type="OrthoDB" id="304698at2157"/>
<dbReference type="RefSeq" id="WP_211609182.1">
    <property type="nucleotide sequence ID" value="NZ_FODV01000011.1"/>
</dbReference>
<reference evidence="2" key="1">
    <citation type="submission" date="2016-10" db="EMBL/GenBank/DDBJ databases">
        <authorList>
            <person name="Varghese N."/>
            <person name="Submissions S."/>
        </authorList>
    </citation>
    <scope>NUCLEOTIDE SEQUENCE [LARGE SCALE GENOMIC DNA]</scope>
    <source>
        <strain evidence="2">CGMCC 1.10121</strain>
    </source>
</reference>
<proteinExistence type="predicted"/>
<organism evidence="1 2">
    <name type="scientific">Halogranum amylolyticum</name>
    <dbReference type="NCBI Taxonomy" id="660520"/>
    <lineage>
        <taxon>Archaea</taxon>
        <taxon>Methanobacteriati</taxon>
        <taxon>Methanobacteriota</taxon>
        <taxon>Stenosarchaea group</taxon>
        <taxon>Halobacteria</taxon>
        <taxon>Halobacteriales</taxon>
        <taxon>Haloferacaceae</taxon>
    </lineage>
</organism>
<keyword evidence="2" id="KW-1185">Reference proteome</keyword>